<keyword evidence="3" id="KW-0547">Nucleotide-binding</keyword>
<dbReference type="GO" id="GO:0005634">
    <property type="term" value="C:nucleus"/>
    <property type="evidence" value="ECO:0007669"/>
    <property type="project" value="TreeGrafter"/>
</dbReference>
<evidence type="ECO:0000256" key="1">
    <source>
        <dbReference type="ARBA" id="ARBA00022507"/>
    </source>
</evidence>
<dbReference type="Pfam" id="PF00786">
    <property type="entry name" value="PBD"/>
    <property type="match status" value="1"/>
</dbReference>
<evidence type="ECO:0000259" key="7">
    <source>
        <dbReference type="PROSITE" id="PS50011"/>
    </source>
</evidence>
<dbReference type="EMBL" id="KZ678128">
    <property type="protein sequence ID" value="PSN74956.1"/>
    <property type="molecule type" value="Genomic_DNA"/>
</dbReference>
<dbReference type="PANTHER" id="PTHR11042">
    <property type="entry name" value="EUKARYOTIC TRANSLATION INITIATION FACTOR 2-ALPHA KINASE EIF2-ALPHA KINASE -RELATED"/>
    <property type="match status" value="1"/>
</dbReference>
<evidence type="ECO:0000256" key="6">
    <source>
        <dbReference type="SAM" id="MobiDB-lite"/>
    </source>
</evidence>
<dbReference type="Gene3D" id="3.30.200.20">
    <property type="entry name" value="Phosphorylase Kinase, domain 1"/>
    <property type="match status" value="1"/>
</dbReference>
<dbReference type="PANTHER" id="PTHR11042:SF190">
    <property type="entry name" value="MITOSIS INHIBITOR PROTEIN KINASE MIK1"/>
    <property type="match status" value="1"/>
</dbReference>
<dbReference type="SUPFAM" id="SSF56112">
    <property type="entry name" value="Protein kinase-like (PK-like)"/>
    <property type="match status" value="1"/>
</dbReference>
<dbReference type="InterPro" id="IPR000095">
    <property type="entry name" value="CRIB_dom"/>
</dbReference>
<dbReference type="InterPro" id="IPR050339">
    <property type="entry name" value="CC_SR_Kinase"/>
</dbReference>
<name>A0A2T2PBN6_CORCC</name>
<feature type="compositionally biased region" description="Polar residues" evidence="6">
    <location>
        <begin position="115"/>
        <end position="133"/>
    </location>
</feature>
<dbReference type="Gene3D" id="3.90.810.10">
    <property type="entry name" value="CRIB domain"/>
    <property type="match status" value="1"/>
</dbReference>
<evidence type="ECO:0000313" key="8">
    <source>
        <dbReference type="EMBL" id="PSN74956.1"/>
    </source>
</evidence>
<feature type="compositionally biased region" description="Polar residues" evidence="6">
    <location>
        <begin position="91"/>
        <end position="100"/>
    </location>
</feature>
<dbReference type="InterPro" id="IPR000719">
    <property type="entry name" value="Prot_kinase_dom"/>
</dbReference>
<dbReference type="InterPro" id="IPR011009">
    <property type="entry name" value="Kinase-like_dom_sf"/>
</dbReference>
<dbReference type="SMART" id="SM00220">
    <property type="entry name" value="S_TKc"/>
    <property type="match status" value="1"/>
</dbReference>
<dbReference type="GO" id="GO:0004713">
    <property type="term" value="F:protein tyrosine kinase activity"/>
    <property type="evidence" value="ECO:0007669"/>
    <property type="project" value="TreeGrafter"/>
</dbReference>
<gene>
    <name evidence="8" type="ORF">BS50DRAFT_28017</name>
</gene>
<dbReference type="GO" id="GO:0019236">
    <property type="term" value="P:response to pheromone"/>
    <property type="evidence" value="ECO:0007669"/>
    <property type="project" value="UniProtKB-KW"/>
</dbReference>
<protein>
    <submittedName>
        <fullName evidence="8">Kinase-like protein</fullName>
    </submittedName>
</protein>
<keyword evidence="9" id="KW-1185">Reference proteome</keyword>
<evidence type="ECO:0000256" key="3">
    <source>
        <dbReference type="ARBA" id="ARBA00022741"/>
    </source>
</evidence>
<dbReference type="STRING" id="1448308.A0A2T2PBN6"/>
<dbReference type="PROSITE" id="PS50011">
    <property type="entry name" value="PROTEIN_KINASE_DOM"/>
    <property type="match status" value="1"/>
</dbReference>
<organism evidence="8 9">
    <name type="scientific">Corynespora cassiicola Philippines</name>
    <dbReference type="NCBI Taxonomy" id="1448308"/>
    <lineage>
        <taxon>Eukaryota</taxon>
        <taxon>Fungi</taxon>
        <taxon>Dikarya</taxon>
        <taxon>Ascomycota</taxon>
        <taxon>Pezizomycotina</taxon>
        <taxon>Dothideomycetes</taxon>
        <taxon>Pleosporomycetidae</taxon>
        <taxon>Pleosporales</taxon>
        <taxon>Corynesporascaceae</taxon>
        <taxon>Corynespora</taxon>
    </lineage>
</organism>
<dbReference type="OrthoDB" id="4062651at2759"/>
<feature type="region of interest" description="Disordered" evidence="6">
    <location>
        <begin position="91"/>
        <end position="133"/>
    </location>
</feature>
<dbReference type="GO" id="GO:0110031">
    <property type="term" value="P:negative regulation of G2/MI transition of meiotic cell cycle"/>
    <property type="evidence" value="ECO:0007669"/>
    <property type="project" value="TreeGrafter"/>
</dbReference>
<keyword evidence="1" id="KW-0589">Pheromone response</keyword>
<keyword evidence="2" id="KW-0808">Transferase</keyword>
<dbReference type="Pfam" id="PF00069">
    <property type="entry name" value="Pkinase"/>
    <property type="match status" value="1"/>
</dbReference>
<dbReference type="AlphaFoldDB" id="A0A2T2PBN6"/>
<dbReference type="Gene3D" id="1.10.510.10">
    <property type="entry name" value="Transferase(Phosphotransferase) domain 1"/>
    <property type="match status" value="1"/>
</dbReference>
<evidence type="ECO:0000256" key="4">
    <source>
        <dbReference type="ARBA" id="ARBA00022777"/>
    </source>
</evidence>
<dbReference type="InterPro" id="IPR036936">
    <property type="entry name" value="CRIB_dom_sf"/>
</dbReference>
<dbReference type="Proteomes" id="UP000240883">
    <property type="component" value="Unassembled WGS sequence"/>
</dbReference>
<keyword evidence="4 8" id="KW-0418">Kinase</keyword>
<feature type="domain" description="Protein kinase" evidence="7">
    <location>
        <begin position="192"/>
        <end position="487"/>
    </location>
</feature>
<sequence length="498" mass="55419">MRTGWGKKKLKISAPGQPIHIGHISHDEITQKLQGLPPEWVAVLRDNGVIGEDLVLPRKSKSRSFYGNGMFNLSNSSFLSSRSLQKLWKTMSGNRSNQELDTSKEMEPPKEPPNASGTWPNSGADSAVPSQGIVTTPEPLSISPILKCSSAISRQSTVEQLANSSSESKILAVEFGLPFSHHDYQEINNDLFQVVESLGHGSLGVVEEVRISSRCPSFVRKRVQIPYHKRKQYLKIIRQEAHVIQSLSHCHIVRIIGSYSEIPTSGRQFYSLLMAPVGERDLKTFLDMAGDQSMLQIGDCILNKKDWLRTWFKCLSSALEYIHSHGVRHQDIKPSNIIHKGDTIYFTDFSSASQFEIGKTTSTENPARTSAMYAAPEVIESGENLHRHGRGTDVFALGAVFTEMLAVLNGNTVDNYHRSLLQSGQGPHAIPIRTGFLYGRVLTDTDAFFHDDPLYCDVVAPMLRPNRDQRPDAKEVATSFRKLEPWASQKCACDMSAA</sequence>
<dbReference type="GO" id="GO:0005524">
    <property type="term" value="F:ATP binding"/>
    <property type="evidence" value="ECO:0007669"/>
    <property type="project" value="UniProtKB-KW"/>
</dbReference>
<proteinExistence type="predicted"/>
<evidence type="ECO:0000256" key="2">
    <source>
        <dbReference type="ARBA" id="ARBA00022679"/>
    </source>
</evidence>
<dbReference type="CDD" id="cd00180">
    <property type="entry name" value="PKc"/>
    <property type="match status" value="1"/>
</dbReference>
<dbReference type="GO" id="GO:0005737">
    <property type="term" value="C:cytoplasm"/>
    <property type="evidence" value="ECO:0007669"/>
    <property type="project" value="TreeGrafter"/>
</dbReference>
<evidence type="ECO:0000313" key="9">
    <source>
        <dbReference type="Proteomes" id="UP000240883"/>
    </source>
</evidence>
<feature type="compositionally biased region" description="Basic and acidic residues" evidence="6">
    <location>
        <begin position="101"/>
        <end position="110"/>
    </location>
</feature>
<accession>A0A2T2PBN6</accession>
<evidence type="ECO:0000256" key="5">
    <source>
        <dbReference type="ARBA" id="ARBA00022840"/>
    </source>
</evidence>
<reference evidence="8 9" key="1">
    <citation type="journal article" date="2018" name="Front. Microbiol.">
        <title>Genome-Wide Analysis of Corynespora cassiicola Leaf Fall Disease Putative Effectors.</title>
        <authorList>
            <person name="Lopez D."/>
            <person name="Ribeiro S."/>
            <person name="Label P."/>
            <person name="Fumanal B."/>
            <person name="Venisse J.S."/>
            <person name="Kohler A."/>
            <person name="de Oliveira R.R."/>
            <person name="Labutti K."/>
            <person name="Lipzen A."/>
            <person name="Lail K."/>
            <person name="Bauer D."/>
            <person name="Ohm R.A."/>
            <person name="Barry K.W."/>
            <person name="Spatafora J."/>
            <person name="Grigoriev I.V."/>
            <person name="Martin F.M."/>
            <person name="Pujade-Renaud V."/>
        </authorList>
    </citation>
    <scope>NUCLEOTIDE SEQUENCE [LARGE SCALE GENOMIC DNA]</scope>
    <source>
        <strain evidence="8 9">Philippines</strain>
    </source>
</reference>
<keyword evidence="5" id="KW-0067">ATP-binding</keyword>